<keyword evidence="5" id="KW-1185">Reference proteome</keyword>
<feature type="compositionally biased region" description="Basic and acidic residues" evidence="2">
    <location>
        <begin position="375"/>
        <end position="385"/>
    </location>
</feature>
<feature type="region of interest" description="Disordered" evidence="2">
    <location>
        <begin position="1"/>
        <end position="57"/>
    </location>
</feature>
<accession>A0A9P8L7V4</accession>
<proteinExistence type="predicted"/>
<name>A0A9P8L7V4_9PEZI</name>
<reference evidence="4" key="1">
    <citation type="submission" date="2021-03" db="EMBL/GenBank/DDBJ databases">
        <title>Comparative genomics and phylogenomic investigation of the class Geoglossomycetes provide insights into ecological specialization and systematics.</title>
        <authorList>
            <person name="Melie T."/>
            <person name="Pirro S."/>
            <person name="Miller A.N."/>
            <person name="Quandt A."/>
        </authorList>
    </citation>
    <scope>NUCLEOTIDE SEQUENCE</scope>
    <source>
        <strain evidence="4">CAQ_001_2017</strain>
    </source>
</reference>
<protein>
    <recommendedName>
        <fullName evidence="3">YAG7-like dimerisation domain-containing protein</fullName>
    </recommendedName>
</protein>
<feature type="compositionally biased region" description="Polar residues" evidence="2">
    <location>
        <begin position="1"/>
        <end position="14"/>
    </location>
</feature>
<dbReference type="Pfam" id="PF26434">
    <property type="entry name" value="YAG7_C"/>
    <property type="match status" value="1"/>
</dbReference>
<evidence type="ECO:0000313" key="5">
    <source>
        <dbReference type="Proteomes" id="UP000750711"/>
    </source>
</evidence>
<feature type="coiled-coil region" evidence="1">
    <location>
        <begin position="118"/>
        <end position="175"/>
    </location>
</feature>
<feature type="region of interest" description="Disordered" evidence="2">
    <location>
        <begin position="258"/>
        <end position="283"/>
    </location>
</feature>
<evidence type="ECO:0000259" key="3">
    <source>
        <dbReference type="Pfam" id="PF26434"/>
    </source>
</evidence>
<feature type="compositionally biased region" description="Low complexity" evidence="2">
    <location>
        <begin position="331"/>
        <end position="340"/>
    </location>
</feature>
<feature type="compositionally biased region" description="Gly residues" evidence="2">
    <location>
        <begin position="442"/>
        <end position="451"/>
    </location>
</feature>
<comment type="caution">
    <text evidence="4">The sequence shown here is derived from an EMBL/GenBank/DDBJ whole genome shotgun (WGS) entry which is preliminary data.</text>
</comment>
<feature type="compositionally biased region" description="Gly residues" evidence="2">
    <location>
        <begin position="425"/>
        <end position="434"/>
    </location>
</feature>
<feature type="domain" description="YAG7-like dimerisation" evidence="3">
    <location>
        <begin position="170"/>
        <end position="253"/>
    </location>
</feature>
<gene>
    <name evidence="4" type="ORF">GP486_006163</name>
</gene>
<feature type="region of interest" description="Disordered" evidence="2">
    <location>
        <begin position="300"/>
        <end position="492"/>
    </location>
</feature>
<sequence length="492" mass="51871">MASAATNPPSQNDSNRAKKKKTKVDVSGKAPSVSPGATPTVEAASGSTPVNGTAGKDYESPYVKELLKAIRNANKKINATAKVDSILADNPGKSLDELIATRKINADQKAQVLKKPSLQASLAQLEEQLAQYKKFDEEYQARIASEKAALETLHKEDLEKAKEEARAQAKKEEKESLLLLTKFLRLAAAKRQTGDEDSEESKAFEGVLLQVYGGDANALATAEKLIRGSEERVLGVDLSQIDFTFAQVKQASVEYEPVPITSDAPPDEAAESYPTPPSAVEDAELHAATEPAATSADYHGLANNEHFGNDSTGPAGALESSAAPTQSDVDASAANEAAAEGWDAKLSASGEGAESWVEIPREPAETETGTPADTNTKESWADDHPVSAPTGPAANGTPSGNDGFREVHHSRGGRGRGGHQNEYIRGGGFRGRGGSRGDRGGEGGGYRGRGGYRGDRGGEGGYRGRGRGGFKRGGMEGGYQQHQRKQDEPVSS</sequence>
<evidence type="ECO:0000313" key="4">
    <source>
        <dbReference type="EMBL" id="KAH0555892.1"/>
    </source>
</evidence>
<organism evidence="4 5">
    <name type="scientific">Trichoglossum hirsutum</name>
    <dbReference type="NCBI Taxonomy" id="265104"/>
    <lineage>
        <taxon>Eukaryota</taxon>
        <taxon>Fungi</taxon>
        <taxon>Dikarya</taxon>
        <taxon>Ascomycota</taxon>
        <taxon>Pezizomycotina</taxon>
        <taxon>Geoglossomycetes</taxon>
        <taxon>Geoglossales</taxon>
        <taxon>Geoglossaceae</taxon>
        <taxon>Trichoglossum</taxon>
    </lineage>
</organism>
<dbReference type="EMBL" id="JAGHQM010001311">
    <property type="protein sequence ID" value="KAH0555892.1"/>
    <property type="molecule type" value="Genomic_DNA"/>
</dbReference>
<evidence type="ECO:0000256" key="2">
    <source>
        <dbReference type="SAM" id="MobiDB-lite"/>
    </source>
</evidence>
<dbReference type="AlphaFoldDB" id="A0A9P8L7V4"/>
<dbReference type="InterPro" id="IPR058602">
    <property type="entry name" value="YAG7_dimerisation_dom"/>
</dbReference>
<keyword evidence="1" id="KW-0175">Coiled coil</keyword>
<evidence type="ECO:0000256" key="1">
    <source>
        <dbReference type="SAM" id="Coils"/>
    </source>
</evidence>
<dbReference type="Proteomes" id="UP000750711">
    <property type="component" value="Unassembled WGS sequence"/>
</dbReference>